<dbReference type="AlphaFoldDB" id="X6N5F0"/>
<keyword evidence="2" id="KW-1185">Reference proteome</keyword>
<evidence type="ECO:0000313" key="2">
    <source>
        <dbReference type="Proteomes" id="UP000023152"/>
    </source>
</evidence>
<proteinExistence type="predicted"/>
<sequence length="158" mass="17966">MEKYSSFFFFLEVHFESSDIEKNLFRINGQKSTITPTSEKQELGQKMIGVNCIGVALNDQTYKGKNEEISGNEQLQKKGVIIEDYFVTFQNENSKDNEEIRCCYLCHKNVFVGARSAGVANSGASILLPDIKLFLQTKTKMKLTLMIFTIIMMITIIL</sequence>
<dbReference type="EMBL" id="ASPP01011888">
    <property type="protein sequence ID" value="ETO21168.1"/>
    <property type="molecule type" value="Genomic_DNA"/>
</dbReference>
<accession>X6N5F0</accession>
<dbReference type="Proteomes" id="UP000023152">
    <property type="component" value="Unassembled WGS sequence"/>
</dbReference>
<name>X6N5F0_RETFI</name>
<organism evidence="1 2">
    <name type="scientific">Reticulomyxa filosa</name>
    <dbReference type="NCBI Taxonomy" id="46433"/>
    <lineage>
        <taxon>Eukaryota</taxon>
        <taxon>Sar</taxon>
        <taxon>Rhizaria</taxon>
        <taxon>Retaria</taxon>
        <taxon>Foraminifera</taxon>
        <taxon>Monothalamids</taxon>
        <taxon>Reticulomyxidae</taxon>
        <taxon>Reticulomyxa</taxon>
    </lineage>
</organism>
<evidence type="ECO:0000313" key="1">
    <source>
        <dbReference type="EMBL" id="ETO21168.1"/>
    </source>
</evidence>
<reference evidence="1 2" key="1">
    <citation type="journal article" date="2013" name="Curr. Biol.">
        <title>The Genome of the Foraminiferan Reticulomyxa filosa.</title>
        <authorList>
            <person name="Glockner G."/>
            <person name="Hulsmann N."/>
            <person name="Schleicher M."/>
            <person name="Noegel A.A."/>
            <person name="Eichinger L."/>
            <person name="Gallinger C."/>
            <person name="Pawlowski J."/>
            <person name="Sierra R."/>
            <person name="Euteneuer U."/>
            <person name="Pillet L."/>
            <person name="Moustafa A."/>
            <person name="Platzer M."/>
            <person name="Groth M."/>
            <person name="Szafranski K."/>
            <person name="Schliwa M."/>
        </authorList>
    </citation>
    <scope>NUCLEOTIDE SEQUENCE [LARGE SCALE GENOMIC DNA]</scope>
</reference>
<comment type="caution">
    <text evidence="1">The sequence shown here is derived from an EMBL/GenBank/DDBJ whole genome shotgun (WGS) entry which is preliminary data.</text>
</comment>
<gene>
    <name evidence="1" type="ORF">RFI_16041</name>
</gene>
<protein>
    <submittedName>
        <fullName evidence="1">Uncharacterized protein</fullName>
    </submittedName>
</protein>